<dbReference type="InterPro" id="IPR036047">
    <property type="entry name" value="F-box-like_dom_sf"/>
</dbReference>
<dbReference type="InterPro" id="IPR001810">
    <property type="entry name" value="F-box_dom"/>
</dbReference>
<evidence type="ECO:0000313" key="3">
    <source>
        <dbReference type="EMBL" id="CAF3949828.1"/>
    </source>
</evidence>
<organism evidence="2 4">
    <name type="scientific">Rotaria sordida</name>
    <dbReference type="NCBI Taxonomy" id="392033"/>
    <lineage>
        <taxon>Eukaryota</taxon>
        <taxon>Metazoa</taxon>
        <taxon>Spiralia</taxon>
        <taxon>Gnathifera</taxon>
        <taxon>Rotifera</taxon>
        <taxon>Eurotatoria</taxon>
        <taxon>Bdelloidea</taxon>
        <taxon>Philodinida</taxon>
        <taxon>Philodinidae</taxon>
        <taxon>Rotaria</taxon>
    </lineage>
</organism>
<dbReference type="CDD" id="cd09917">
    <property type="entry name" value="F-box_SF"/>
    <property type="match status" value="1"/>
</dbReference>
<comment type="caution">
    <text evidence="2">The sequence shown here is derived from an EMBL/GenBank/DDBJ whole genome shotgun (WGS) entry which is preliminary data.</text>
</comment>
<dbReference type="InterPro" id="IPR032675">
    <property type="entry name" value="LRR_dom_sf"/>
</dbReference>
<proteinExistence type="predicted"/>
<dbReference type="SUPFAM" id="SSF81383">
    <property type="entry name" value="F-box domain"/>
    <property type="match status" value="1"/>
</dbReference>
<protein>
    <recommendedName>
        <fullName evidence="1">F-box domain-containing protein</fullName>
    </recommendedName>
</protein>
<evidence type="ECO:0000313" key="2">
    <source>
        <dbReference type="EMBL" id="CAF1325904.1"/>
    </source>
</evidence>
<accession>A0A815FUR6</accession>
<evidence type="ECO:0000259" key="1">
    <source>
        <dbReference type="PROSITE" id="PS50181"/>
    </source>
</evidence>
<dbReference type="Proteomes" id="UP000663836">
    <property type="component" value="Unassembled WGS sequence"/>
</dbReference>
<dbReference type="Gene3D" id="3.80.10.10">
    <property type="entry name" value="Ribonuclease Inhibitor"/>
    <property type="match status" value="1"/>
</dbReference>
<dbReference type="Pfam" id="PF12937">
    <property type="entry name" value="F-box-like"/>
    <property type="match status" value="1"/>
</dbReference>
<dbReference type="AlphaFoldDB" id="A0A815FUR6"/>
<dbReference type="EMBL" id="CAJOBD010003464">
    <property type="protein sequence ID" value="CAF3949828.1"/>
    <property type="molecule type" value="Genomic_DNA"/>
</dbReference>
<name>A0A815FUR6_9BILA</name>
<reference evidence="2" key="1">
    <citation type="submission" date="2021-02" db="EMBL/GenBank/DDBJ databases">
        <authorList>
            <person name="Nowell W R."/>
        </authorList>
    </citation>
    <scope>NUCLEOTIDE SEQUENCE</scope>
</reference>
<feature type="domain" description="F-box" evidence="1">
    <location>
        <begin position="5"/>
        <end position="52"/>
    </location>
</feature>
<sequence>MEYSCIQLNDLPDEILMIIFKKLDNVEVLYSLMHVNKRINKLVHDSIFTSGLHLLRYLCSGYIYPLSDSILNRFCSKILPEIGHKIRWLSLESLSVERILLSTNYPNLFGLSLYNIELETALRLLIGESSLTHIFKNQISSLLIKIAANKKLIVDMCTFLFTYIITTFTNLQYLNFDTSFLCHQRISFIKSSPTVYSSTLLIMHVKVNYLNDCLDLLDGRFNQLHTLYVTIVTGIPPALSKINNKVL</sequence>
<dbReference type="Proteomes" id="UP000663864">
    <property type="component" value="Unassembled WGS sequence"/>
</dbReference>
<gene>
    <name evidence="3" type="ORF">JBS370_LOCUS23469</name>
    <name evidence="2" type="ORF">ZHD862_LOCUS29261</name>
</gene>
<dbReference type="EMBL" id="CAJNOT010002558">
    <property type="protein sequence ID" value="CAF1325904.1"/>
    <property type="molecule type" value="Genomic_DNA"/>
</dbReference>
<evidence type="ECO:0000313" key="4">
    <source>
        <dbReference type="Proteomes" id="UP000663864"/>
    </source>
</evidence>
<dbReference type="PROSITE" id="PS50181">
    <property type="entry name" value="FBOX"/>
    <property type="match status" value="1"/>
</dbReference>